<feature type="compositionally biased region" description="Basic and acidic residues" evidence="1">
    <location>
        <begin position="30"/>
        <end position="39"/>
    </location>
</feature>
<comment type="caution">
    <text evidence="2">The sequence shown here is derived from an EMBL/GenBank/DDBJ whole genome shotgun (WGS) entry which is preliminary data.</text>
</comment>
<feature type="region of interest" description="Disordered" evidence="1">
    <location>
        <begin position="23"/>
        <end position="45"/>
    </location>
</feature>
<proteinExistence type="predicted"/>
<evidence type="ECO:0000256" key="1">
    <source>
        <dbReference type="SAM" id="MobiDB-lite"/>
    </source>
</evidence>
<reference evidence="2 3" key="1">
    <citation type="journal article" date="2014" name="Agronomy (Basel)">
        <title>A Draft Genome Sequence for Ensete ventricosum, the Drought-Tolerant Tree Against Hunger.</title>
        <authorList>
            <person name="Harrison J."/>
            <person name="Moore K.A."/>
            <person name="Paszkiewicz K."/>
            <person name="Jones T."/>
            <person name="Grant M."/>
            <person name="Ambacheew D."/>
            <person name="Muzemil S."/>
            <person name="Studholme D.J."/>
        </authorList>
    </citation>
    <scope>NUCLEOTIDE SEQUENCE [LARGE SCALE GENOMIC DNA]</scope>
</reference>
<evidence type="ECO:0000313" key="2">
    <source>
        <dbReference type="EMBL" id="RRT75438.1"/>
    </source>
</evidence>
<dbReference type="Proteomes" id="UP000287651">
    <property type="component" value="Unassembled WGS sequence"/>
</dbReference>
<protein>
    <submittedName>
        <fullName evidence="2">Uncharacterized protein</fullName>
    </submittedName>
</protein>
<organism evidence="2 3">
    <name type="scientific">Ensete ventricosum</name>
    <name type="common">Abyssinian banana</name>
    <name type="synonym">Musa ensete</name>
    <dbReference type="NCBI Taxonomy" id="4639"/>
    <lineage>
        <taxon>Eukaryota</taxon>
        <taxon>Viridiplantae</taxon>
        <taxon>Streptophyta</taxon>
        <taxon>Embryophyta</taxon>
        <taxon>Tracheophyta</taxon>
        <taxon>Spermatophyta</taxon>
        <taxon>Magnoliopsida</taxon>
        <taxon>Liliopsida</taxon>
        <taxon>Zingiberales</taxon>
        <taxon>Musaceae</taxon>
        <taxon>Ensete</taxon>
    </lineage>
</organism>
<accession>A0A427AGS5</accession>
<dbReference type="AlphaFoldDB" id="A0A427AGS5"/>
<dbReference type="EMBL" id="AMZH03002479">
    <property type="protein sequence ID" value="RRT75438.1"/>
    <property type="molecule type" value="Genomic_DNA"/>
</dbReference>
<gene>
    <name evidence="2" type="ORF">B296_00023851</name>
</gene>
<name>A0A427AGS5_ENSVE</name>
<sequence>MNMIIKINSSSCSSCFMATGTKDGTPAADSKSEQEEEGKLVLSKRGAHDLGHVKKSCRLQHLMHCGPEDAGSANGVLESRIGRHHVHLSCSSLAPGFAASQRTRTEPHRSAPLPTSSSFAAMTTLLELEL</sequence>
<evidence type="ECO:0000313" key="3">
    <source>
        <dbReference type="Proteomes" id="UP000287651"/>
    </source>
</evidence>